<gene>
    <name evidence="1" type="ORF">B11C_20133</name>
</gene>
<accession>E6YY45</accession>
<name>E6YY45_BARSR</name>
<sequence length="45" mass="5225">MSIFFTEFFIEMIDVVITSSCTRVGDNQWNFRVCFLGLIKACKDV</sequence>
<organism evidence="1">
    <name type="scientific">Bartonella schoenbuchensis (strain DSM 13525 / NCTC 13165 / R1)</name>
    <dbReference type="NCBI Taxonomy" id="687861"/>
    <lineage>
        <taxon>Bacteria</taxon>
        <taxon>Pseudomonadati</taxon>
        <taxon>Pseudomonadota</taxon>
        <taxon>Alphaproteobacteria</taxon>
        <taxon>Hyphomicrobiales</taxon>
        <taxon>Bartonellaceae</taxon>
        <taxon>Bartonella</taxon>
    </lineage>
</organism>
<reference evidence="1" key="1">
    <citation type="journal article" date="2011" name="PLoS Genet.">
        <title>Parallel evolution of a type IV secretion system in radiating lineages of the host-restricted bacterial pathogen Bartonella.</title>
        <authorList>
            <person name="Engel P."/>
            <person name="Salzburger W."/>
            <person name="Liesch M."/>
            <person name="Chang C.C."/>
            <person name="Maruyama S."/>
            <person name="Lanz C."/>
            <person name="Calteau A."/>
            <person name="Lajus A."/>
            <person name="Medigue C."/>
            <person name="Schuster S.C."/>
            <person name="Dehio C."/>
        </authorList>
    </citation>
    <scope>NUCLEOTIDE SEQUENCE</scope>
    <source>
        <strain evidence="1">R1</strain>
    </source>
</reference>
<dbReference type="AlphaFoldDB" id="E6YY45"/>
<proteinExistence type="predicted"/>
<protein>
    <submittedName>
        <fullName evidence="1">Uncharacterized protein</fullName>
    </submittedName>
</protein>
<dbReference type="EMBL" id="FN645507">
    <property type="protein sequence ID" value="CBI81856.1"/>
    <property type="molecule type" value="Genomic_DNA"/>
</dbReference>
<evidence type="ECO:0000313" key="1">
    <source>
        <dbReference type="EMBL" id="CBI81856.1"/>
    </source>
</evidence>